<organism evidence="9 10">
    <name type="scientific">Methanogenium organophilum</name>
    <dbReference type="NCBI Taxonomy" id="2199"/>
    <lineage>
        <taxon>Archaea</taxon>
        <taxon>Methanobacteriati</taxon>
        <taxon>Methanobacteriota</taxon>
        <taxon>Stenosarchaea group</taxon>
        <taxon>Methanomicrobia</taxon>
        <taxon>Methanomicrobiales</taxon>
        <taxon>Methanomicrobiaceae</taxon>
        <taxon>Methanogenium</taxon>
    </lineage>
</organism>
<dbReference type="AlphaFoldDB" id="A0A9X9S276"/>
<evidence type="ECO:0000256" key="5">
    <source>
        <dbReference type="ARBA" id="ARBA00022490"/>
    </source>
</evidence>
<evidence type="ECO:0000256" key="4">
    <source>
        <dbReference type="ARBA" id="ARBA00022448"/>
    </source>
</evidence>
<evidence type="ECO:0000259" key="8">
    <source>
        <dbReference type="Pfam" id="PF01895"/>
    </source>
</evidence>
<dbReference type="InterPro" id="IPR038078">
    <property type="entry name" value="PhoU-like_sf"/>
</dbReference>
<keyword evidence="4 7" id="KW-0813">Transport</keyword>
<keyword evidence="6 7" id="KW-0592">Phosphate transport</keyword>
<gene>
    <name evidence="9" type="primary">phoU</name>
    <name evidence="9" type="ORF">OU421_07015</name>
</gene>
<evidence type="ECO:0000256" key="3">
    <source>
        <dbReference type="ARBA" id="ARBA00011738"/>
    </source>
</evidence>
<feature type="domain" description="PhoU" evidence="8">
    <location>
        <begin position="18"/>
        <end position="105"/>
    </location>
</feature>
<keyword evidence="10" id="KW-1185">Reference proteome</keyword>
<dbReference type="GO" id="GO:0045936">
    <property type="term" value="P:negative regulation of phosphate metabolic process"/>
    <property type="evidence" value="ECO:0007669"/>
    <property type="project" value="InterPro"/>
</dbReference>
<dbReference type="GO" id="GO:0006817">
    <property type="term" value="P:phosphate ion transport"/>
    <property type="evidence" value="ECO:0007669"/>
    <property type="project" value="UniProtKB-KW"/>
</dbReference>
<dbReference type="GO" id="GO:0030643">
    <property type="term" value="P:intracellular phosphate ion homeostasis"/>
    <property type="evidence" value="ECO:0007669"/>
    <property type="project" value="InterPro"/>
</dbReference>
<dbReference type="Proteomes" id="UP001163096">
    <property type="component" value="Chromosome"/>
</dbReference>
<dbReference type="Pfam" id="PF01895">
    <property type="entry name" value="PhoU"/>
    <property type="match status" value="2"/>
</dbReference>
<dbReference type="GO" id="GO:0005737">
    <property type="term" value="C:cytoplasm"/>
    <property type="evidence" value="ECO:0007669"/>
    <property type="project" value="UniProtKB-SubCell"/>
</dbReference>
<sequence>MTLESFHDELDGIHARVLTMAEHAMGMLTDGMVCLTSHDEELANDIMDRKIWLSELHEEIEERIVRLFALYHPVAEDLRRIICYNVMNYSLYRVGRAGKGIAKNVLTAEHENPGVPMDSLNVMADMVVEMLEDVITAFGTSTVVDPLSFGKRDSKVDAMQDSIFRECLTYMMQDPHMIPGGIECITVARHLERCGDHACIMAEKCYFMVEGTRVEIR</sequence>
<dbReference type="GeneID" id="76834839"/>
<evidence type="ECO:0000313" key="9">
    <source>
        <dbReference type="EMBL" id="WAI00187.1"/>
    </source>
</evidence>
<protein>
    <recommendedName>
        <fullName evidence="7">Phosphate-specific transport system accessory protein PhoU</fullName>
    </recommendedName>
</protein>
<feature type="domain" description="PhoU" evidence="8">
    <location>
        <begin position="122"/>
        <end position="204"/>
    </location>
</feature>
<evidence type="ECO:0000313" key="10">
    <source>
        <dbReference type="Proteomes" id="UP001163096"/>
    </source>
</evidence>
<evidence type="ECO:0000256" key="7">
    <source>
        <dbReference type="PIRNR" id="PIRNR003107"/>
    </source>
</evidence>
<dbReference type="EMBL" id="CP113361">
    <property type="protein sequence ID" value="WAI00187.1"/>
    <property type="molecule type" value="Genomic_DNA"/>
</dbReference>
<comment type="similarity">
    <text evidence="2 7">Belongs to the PhoU family.</text>
</comment>
<comment type="subcellular location">
    <subcellularLocation>
        <location evidence="1 7">Cytoplasm</location>
    </subcellularLocation>
</comment>
<dbReference type="Gene3D" id="1.20.58.220">
    <property type="entry name" value="Phosphate transport system protein phou homolog 2, domain 2"/>
    <property type="match status" value="1"/>
</dbReference>
<dbReference type="NCBIfam" id="TIGR02135">
    <property type="entry name" value="phoU_full"/>
    <property type="match status" value="1"/>
</dbReference>
<comment type="subunit">
    <text evidence="3 7">Homodimer.</text>
</comment>
<proteinExistence type="inferred from homology"/>
<comment type="function">
    <text evidence="7">Plays a role in the regulation of phosphate uptake.</text>
</comment>
<dbReference type="SUPFAM" id="SSF109755">
    <property type="entry name" value="PhoU-like"/>
    <property type="match status" value="1"/>
</dbReference>
<dbReference type="RefSeq" id="WP_268185360.1">
    <property type="nucleotide sequence ID" value="NZ_CP113361.1"/>
</dbReference>
<keyword evidence="5 7" id="KW-0963">Cytoplasm</keyword>
<dbReference type="KEGG" id="mou:OU421_07015"/>
<evidence type="ECO:0000256" key="2">
    <source>
        <dbReference type="ARBA" id="ARBA00008107"/>
    </source>
</evidence>
<dbReference type="InterPro" id="IPR026022">
    <property type="entry name" value="PhoU_dom"/>
</dbReference>
<dbReference type="PANTHER" id="PTHR42930">
    <property type="entry name" value="PHOSPHATE-SPECIFIC TRANSPORT SYSTEM ACCESSORY PROTEIN PHOU"/>
    <property type="match status" value="1"/>
</dbReference>
<evidence type="ECO:0000256" key="1">
    <source>
        <dbReference type="ARBA" id="ARBA00004496"/>
    </source>
</evidence>
<name>A0A9X9S276_METOG</name>
<dbReference type="FunFam" id="1.20.58.220:FF:000004">
    <property type="entry name" value="Phosphate-specific transport system accessory protein PhoU"/>
    <property type="match status" value="1"/>
</dbReference>
<dbReference type="InterPro" id="IPR028366">
    <property type="entry name" value="PhoU"/>
</dbReference>
<evidence type="ECO:0000256" key="6">
    <source>
        <dbReference type="ARBA" id="ARBA00022592"/>
    </source>
</evidence>
<reference evidence="9" key="1">
    <citation type="submission" date="2022-11" db="EMBL/GenBank/DDBJ databases">
        <title>Complete genome sequence of Methanogenium organophilum DSM 3596.</title>
        <authorList>
            <person name="Chen S.-C."/>
            <person name="Lai S.-J."/>
            <person name="You Y.-T."/>
        </authorList>
    </citation>
    <scope>NUCLEOTIDE SEQUENCE</scope>
    <source>
        <strain evidence="9">DSM 3596</strain>
    </source>
</reference>
<dbReference type="PANTHER" id="PTHR42930:SF3">
    <property type="entry name" value="PHOSPHATE-SPECIFIC TRANSPORT SYSTEM ACCESSORY PROTEIN PHOU"/>
    <property type="match status" value="1"/>
</dbReference>
<dbReference type="PIRSF" id="PIRSF003107">
    <property type="entry name" value="PhoU"/>
    <property type="match status" value="1"/>
</dbReference>
<accession>A0A9X9S276</accession>